<dbReference type="InterPro" id="IPR000115">
    <property type="entry name" value="PRibGlycinamide_synth"/>
</dbReference>
<evidence type="ECO:0000256" key="1">
    <source>
        <dbReference type="ARBA" id="ARBA00001936"/>
    </source>
</evidence>
<comment type="caution">
    <text evidence="14">The sequence shown here is derived from an EMBL/GenBank/DDBJ whole genome shotgun (WGS) entry which is preliminary data.</text>
</comment>
<keyword evidence="15" id="KW-1185">Reference proteome</keyword>
<name>A0AA45C8U5_9BACT</name>
<dbReference type="Pfam" id="PF02844">
    <property type="entry name" value="GARS_N"/>
    <property type="match status" value="1"/>
</dbReference>
<dbReference type="InterPro" id="IPR020562">
    <property type="entry name" value="PRibGlycinamide_synth_N"/>
</dbReference>
<dbReference type="Gene3D" id="3.30.1490.20">
    <property type="entry name" value="ATP-grasp fold, A domain"/>
    <property type="match status" value="1"/>
</dbReference>
<dbReference type="Gene3D" id="3.30.470.20">
    <property type="entry name" value="ATP-grasp fold, B domain"/>
    <property type="match status" value="1"/>
</dbReference>
<feature type="domain" description="ATP-grasp" evidence="13">
    <location>
        <begin position="107"/>
        <end position="313"/>
    </location>
</feature>
<evidence type="ECO:0000256" key="2">
    <source>
        <dbReference type="ARBA" id="ARBA00001946"/>
    </source>
</evidence>
<keyword evidence="7" id="KW-0658">Purine biosynthesis</keyword>
<evidence type="ECO:0000256" key="7">
    <source>
        <dbReference type="ARBA" id="ARBA00022755"/>
    </source>
</evidence>
<evidence type="ECO:0000259" key="13">
    <source>
        <dbReference type="PROSITE" id="PS50975"/>
    </source>
</evidence>
<dbReference type="InterPro" id="IPR020561">
    <property type="entry name" value="PRibGlycinamid_synth_ATP-grasp"/>
</dbReference>
<dbReference type="GO" id="GO:0009113">
    <property type="term" value="P:purine nucleobase biosynthetic process"/>
    <property type="evidence" value="ECO:0007669"/>
    <property type="project" value="InterPro"/>
</dbReference>
<dbReference type="InterPro" id="IPR011761">
    <property type="entry name" value="ATP-grasp"/>
</dbReference>
<dbReference type="InterPro" id="IPR011054">
    <property type="entry name" value="Rudment_hybrid_motif"/>
</dbReference>
<dbReference type="Pfam" id="PF01071">
    <property type="entry name" value="GARS_A"/>
    <property type="match status" value="1"/>
</dbReference>
<evidence type="ECO:0000256" key="3">
    <source>
        <dbReference type="ARBA" id="ARBA00005174"/>
    </source>
</evidence>
<dbReference type="InterPro" id="IPR016185">
    <property type="entry name" value="PreATP-grasp_dom_sf"/>
</dbReference>
<dbReference type="PROSITE" id="PS00184">
    <property type="entry name" value="GARS"/>
    <property type="match status" value="1"/>
</dbReference>
<evidence type="ECO:0000256" key="12">
    <source>
        <dbReference type="PROSITE-ProRule" id="PRU00409"/>
    </source>
</evidence>
<dbReference type="SUPFAM" id="SSF52440">
    <property type="entry name" value="PreATP-grasp domain"/>
    <property type="match status" value="1"/>
</dbReference>
<dbReference type="GO" id="GO:0004637">
    <property type="term" value="F:phosphoribosylamine-glycine ligase activity"/>
    <property type="evidence" value="ECO:0007669"/>
    <property type="project" value="UniProtKB-EC"/>
</dbReference>
<dbReference type="InterPro" id="IPR013815">
    <property type="entry name" value="ATP_grasp_subdomain_1"/>
</dbReference>
<dbReference type="InterPro" id="IPR020560">
    <property type="entry name" value="PRibGlycinamide_synth_C-dom"/>
</dbReference>
<comment type="cofactor">
    <cofactor evidence="2">
        <name>Mg(2+)</name>
        <dbReference type="ChEBI" id="CHEBI:18420"/>
    </cofactor>
</comment>
<evidence type="ECO:0000256" key="8">
    <source>
        <dbReference type="ARBA" id="ARBA00022840"/>
    </source>
</evidence>
<comment type="cofactor">
    <cofactor evidence="1">
        <name>Mn(2+)</name>
        <dbReference type="ChEBI" id="CHEBI:29035"/>
    </cofactor>
</comment>
<keyword evidence="8 12" id="KW-0067">ATP-binding</keyword>
<comment type="similarity">
    <text evidence="9">Belongs to the GARS family.</text>
</comment>
<dbReference type="GO" id="GO:0006164">
    <property type="term" value="P:purine nucleotide biosynthetic process"/>
    <property type="evidence" value="ECO:0007669"/>
    <property type="project" value="UniProtKB-KW"/>
</dbReference>
<dbReference type="GO" id="GO:0046872">
    <property type="term" value="F:metal ion binding"/>
    <property type="evidence" value="ECO:0007669"/>
    <property type="project" value="InterPro"/>
</dbReference>
<dbReference type="Proteomes" id="UP000245921">
    <property type="component" value="Unassembled WGS sequence"/>
</dbReference>
<dbReference type="GO" id="GO:0005524">
    <property type="term" value="F:ATP binding"/>
    <property type="evidence" value="ECO:0007669"/>
    <property type="project" value="UniProtKB-UniRule"/>
</dbReference>
<dbReference type="Gene3D" id="3.90.600.10">
    <property type="entry name" value="Phosphoribosylglycinamide synthetase, C-terminal domain"/>
    <property type="match status" value="1"/>
</dbReference>
<reference evidence="14 15" key="1">
    <citation type="submission" date="2018-05" db="EMBL/GenBank/DDBJ databases">
        <title>Genomic Encyclopedia of Type Strains, Phase IV (KMG-IV): sequencing the most valuable type-strain genomes for metagenomic binning, comparative biology and taxonomic classification.</title>
        <authorList>
            <person name="Goeker M."/>
        </authorList>
    </citation>
    <scope>NUCLEOTIDE SEQUENCE [LARGE SCALE GENOMIC DNA]</scope>
    <source>
        <strain evidence="14 15">DSM 24906</strain>
    </source>
</reference>
<keyword evidence="5 14" id="KW-0436">Ligase</keyword>
<dbReference type="AlphaFoldDB" id="A0AA45C8U5"/>
<dbReference type="InterPro" id="IPR020559">
    <property type="entry name" value="PRibGlycinamide_synth_CS"/>
</dbReference>
<evidence type="ECO:0000256" key="6">
    <source>
        <dbReference type="ARBA" id="ARBA00022741"/>
    </source>
</evidence>
<proteinExistence type="inferred from homology"/>
<evidence type="ECO:0000256" key="9">
    <source>
        <dbReference type="ARBA" id="ARBA00038345"/>
    </source>
</evidence>
<accession>A0AA45C8U5</accession>
<evidence type="ECO:0000313" key="15">
    <source>
        <dbReference type="Proteomes" id="UP000245921"/>
    </source>
</evidence>
<evidence type="ECO:0000256" key="4">
    <source>
        <dbReference type="ARBA" id="ARBA00013255"/>
    </source>
</evidence>
<evidence type="ECO:0000256" key="11">
    <source>
        <dbReference type="ARBA" id="ARBA00042864"/>
    </source>
</evidence>
<dbReference type="EC" id="6.3.4.13" evidence="4"/>
<dbReference type="SUPFAM" id="SSF56059">
    <property type="entry name" value="Glutathione synthetase ATP-binding domain-like"/>
    <property type="match status" value="1"/>
</dbReference>
<dbReference type="NCBIfam" id="TIGR00877">
    <property type="entry name" value="purD"/>
    <property type="match status" value="1"/>
</dbReference>
<dbReference type="SUPFAM" id="SSF51246">
    <property type="entry name" value="Rudiment single hybrid motif"/>
    <property type="match status" value="1"/>
</dbReference>
<dbReference type="RefSeq" id="WP_109603878.1">
    <property type="nucleotide sequence ID" value="NZ_QGGI01000002.1"/>
</dbReference>
<dbReference type="PANTHER" id="PTHR43472:SF1">
    <property type="entry name" value="PHOSPHORIBOSYLAMINE--GLYCINE LIGASE, CHLOROPLASTIC"/>
    <property type="match status" value="1"/>
</dbReference>
<dbReference type="Gene3D" id="3.40.50.20">
    <property type="match status" value="1"/>
</dbReference>
<dbReference type="EMBL" id="QGGI01000002">
    <property type="protein sequence ID" value="PWJ96259.1"/>
    <property type="molecule type" value="Genomic_DNA"/>
</dbReference>
<comment type="pathway">
    <text evidence="3">Purine metabolism; IMP biosynthesis via de novo pathway; N(1)-(5-phospho-D-ribosyl)glycinamide from 5-phospho-alpha-D-ribose 1-diphosphate: step 2/2.</text>
</comment>
<dbReference type="InterPro" id="IPR037123">
    <property type="entry name" value="PRibGlycinamide_synth_C_sf"/>
</dbReference>
<gene>
    <name evidence="14" type="ORF">C7380_102176</name>
</gene>
<dbReference type="SMART" id="SM01210">
    <property type="entry name" value="GARS_C"/>
    <property type="match status" value="1"/>
</dbReference>
<dbReference type="SMART" id="SM01209">
    <property type="entry name" value="GARS_A"/>
    <property type="match status" value="1"/>
</dbReference>
<evidence type="ECO:0000313" key="14">
    <source>
        <dbReference type="EMBL" id="PWJ96259.1"/>
    </source>
</evidence>
<dbReference type="PROSITE" id="PS50975">
    <property type="entry name" value="ATP_GRASP"/>
    <property type="match status" value="1"/>
</dbReference>
<organism evidence="14 15">
    <name type="scientific">Oceanotoga teriensis</name>
    <dbReference type="NCBI Taxonomy" id="515440"/>
    <lineage>
        <taxon>Bacteria</taxon>
        <taxon>Thermotogati</taxon>
        <taxon>Thermotogota</taxon>
        <taxon>Thermotogae</taxon>
        <taxon>Petrotogales</taxon>
        <taxon>Petrotogaceae</taxon>
        <taxon>Oceanotoga</taxon>
    </lineage>
</organism>
<protein>
    <recommendedName>
        <fullName evidence="4">phosphoribosylamine--glycine ligase</fullName>
        <ecNumber evidence="4">6.3.4.13</ecNumber>
    </recommendedName>
    <alternativeName>
        <fullName evidence="10">Glycinamide ribonucleotide synthetase</fullName>
    </alternativeName>
    <alternativeName>
        <fullName evidence="11">Phosphoribosylglycinamide synthetase</fullName>
    </alternativeName>
</protein>
<keyword evidence="6 12" id="KW-0547">Nucleotide-binding</keyword>
<dbReference type="Pfam" id="PF02843">
    <property type="entry name" value="GARS_C"/>
    <property type="match status" value="1"/>
</dbReference>
<evidence type="ECO:0000256" key="10">
    <source>
        <dbReference type="ARBA" id="ARBA00042242"/>
    </source>
</evidence>
<evidence type="ECO:0000256" key="5">
    <source>
        <dbReference type="ARBA" id="ARBA00022598"/>
    </source>
</evidence>
<dbReference type="PANTHER" id="PTHR43472">
    <property type="entry name" value="PHOSPHORIBOSYLAMINE--GLYCINE LIGASE"/>
    <property type="match status" value="1"/>
</dbReference>
<sequence length="410" mass="46849">MKFLILGDGAREHSIAKKLCESPKTDEIFICPGNAGTFYEKKCHNIEFIDENTLLNFAEKNSIDLTIVGPEKFLCEGIVDEFEKNNLKIIGPNKKSSILEGSKIFSKNFMKKYKISTADYEEFNNFEDAFNFLNNINFPIVIKVDGLAAGKGVFICDNYKQSVKVLEDIMKNKCFGESGNKIIIERYLSGFEASFFVLLDEKNYKLFNYSKDHKKIGEGEKGLNTGGMGSITPHPNIDENLKIKVEDLIIKPTINGLKAENLMYKGILFFGILFENNIPYLLEYNVRFGDPETQSLLNLLDSDLVDIFNDIYNNNVENTHLKWKQGISMGLVLTAFGYPLEYKKNIEILKKSDDCDFIYYSSKISEEKAFSSGGRVLTLVDNCKNIDTLRNNLYSIAKLYNKEFYFRKDI</sequence>